<dbReference type="AlphaFoldDB" id="A0A2T3FQE4"/>
<dbReference type="Proteomes" id="UP000241048">
    <property type="component" value="Unassembled WGS sequence"/>
</dbReference>
<keyword evidence="1" id="KW-0472">Membrane</keyword>
<gene>
    <name evidence="2" type="ORF">C7U56_06170</name>
</gene>
<feature type="transmembrane region" description="Helical" evidence="1">
    <location>
        <begin position="144"/>
        <end position="166"/>
    </location>
</feature>
<feature type="transmembrane region" description="Helical" evidence="1">
    <location>
        <begin position="42"/>
        <end position="59"/>
    </location>
</feature>
<dbReference type="EMBL" id="PYLO01000002">
    <property type="protein sequence ID" value="PST37494.1"/>
    <property type="molecule type" value="Genomic_DNA"/>
</dbReference>
<reference evidence="2 3" key="1">
    <citation type="submission" date="2018-03" db="EMBL/GenBank/DDBJ databases">
        <title>Lachnoclostridium SNUG30386 gen.nov., sp.nov., isolated from human faeces.</title>
        <authorList>
            <person name="Seo B."/>
            <person name="Jeon K."/>
            <person name="Ko G."/>
        </authorList>
    </citation>
    <scope>NUCLEOTIDE SEQUENCE [LARGE SCALE GENOMIC DNA]</scope>
    <source>
        <strain evidence="2 3">SNUG30386</strain>
    </source>
</reference>
<proteinExistence type="predicted"/>
<evidence type="ECO:0008006" key="4">
    <source>
        <dbReference type="Google" id="ProtNLM"/>
    </source>
</evidence>
<protein>
    <recommendedName>
        <fullName evidence="4">Small-conductance mechanosensitive channel</fullName>
    </recommendedName>
</protein>
<keyword evidence="1" id="KW-0812">Transmembrane</keyword>
<feature type="transmembrane region" description="Helical" evidence="1">
    <location>
        <begin position="12"/>
        <end position="30"/>
    </location>
</feature>
<evidence type="ECO:0000313" key="3">
    <source>
        <dbReference type="Proteomes" id="UP000241048"/>
    </source>
</evidence>
<feature type="transmembrane region" description="Helical" evidence="1">
    <location>
        <begin position="192"/>
        <end position="209"/>
    </location>
</feature>
<keyword evidence="1" id="KW-1133">Transmembrane helix</keyword>
<feature type="transmembrane region" description="Helical" evidence="1">
    <location>
        <begin position="109"/>
        <end position="132"/>
    </location>
</feature>
<dbReference type="RefSeq" id="WP_107000619.1">
    <property type="nucleotide sequence ID" value="NZ_DBFCCR010000011.1"/>
</dbReference>
<organism evidence="2 3">
    <name type="scientific">Clostridium fessum</name>
    <dbReference type="NCBI Taxonomy" id="2126740"/>
    <lineage>
        <taxon>Bacteria</taxon>
        <taxon>Bacillati</taxon>
        <taxon>Bacillota</taxon>
        <taxon>Clostridia</taxon>
        <taxon>Eubacteriales</taxon>
        <taxon>Clostridiaceae</taxon>
        <taxon>Clostridium</taxon>
    </lineage>
</organism>
<comment type="caution">
    <text evidence="2">The sequence shown here is derived from an EMBL/GenBank/DDBJ whole genome shotgun (WGS) entry which is preliminary data.</text>
</comment>
<evidence type="ECO:0000256" key="1">
    <source>
        <dbReference type="SAM" id="Phobius"/>
    </source>
</evidence>
<evidence type="ECO:0000313" key="2">
    <source>
        <dbReference type="EMBL" id="PST37494.1"/>
    </source>
</evidence>
<sequence length="217" mass="23396">MTDFEKKMHHDGRLYGWAMLIAICAFPFFASVRSGIWPDFKIIWPGVLTMWILMASYVLSEMIAFPPILGPGSLYLTYITGNLQNQKIPCALSAMSIAGIEAGSEKANAVSVVAVAVSSITTTVIIALGIVLMQPLTPVLNSAVLAPAFSNVVPAIFGALAGLWLLKEFKVSVVSVVLCLLGILVLKIDLQWVLLGGIALTIIIARFMYKTGIIKQE</sequence>
<name>A0A2T3FQE4_9CLOT</name>
<accession>A0A2T3FQE4</accession>
<feature type="transmembrane region" description="Helical" evidence="1">
    <location>
        <begin position="171"/>
        <end position="186"/>
    </location>
</feature>
<keyword evidence="3" id="KW-1185">Reference proteome</keyword>